<comment type="caution">
    <text evidence="11">The sequence shown here is derived from an EMBL/GenBank/DDBJ whole genome shotgun (WGS) entry which is preliminary data.</text>
</comment>
<evidence type="ECO:0000256" key="10">
    <source>
        <dbReference type="RuleBase" id="RU004181"/>
    </source>
</evidence>
<feature type="transmembrane region" description="Helical" evidence="9">
    <location>
        <begin position="42"/>
        <end position="63"/>
    </location>
</feature>
<dbReference type="GO" id="GO:0006508">
    <property type="term" value="P:proteolysis"/>
    <property type="evidence" value="ECO:0007669"/>
    <property type="project" value="UniProtKB-KW"/>
</dbReference>
<dbReference type="PANTHER" id="PTHR33695">
    <property type="entry name" value="LIPOPROTEIN SIGNAL PEPTIDASE"/>
    <property type="match status" value="1"/>
</dbReference>
<keyword evidence="2 9" id="KW-1003">Cell membrane</keyword>
<sequence length="196" mass="21795">MRGFVLTVRENQRKNTEERGVNFSDKSATPALAGISPESLRLPLFLLIAVVIPIVDQVTKWIIISRFSLYESLPIIEGFLSVTRIHNSGIAFGFFPGLPRLFVLITIASMLVVVYFYVTIRPRTLLVTLGCSLILGGAAGNLIDRLHYGYVVDFINFSFWPAFNVADSSVSVGVALLLANFLFEHKETKEHASNFI</sequence>
<comment type="function">
    <text evidence="9">This protein specifically catalyzes the removal of signal peptides from prolipoproteins.</text>
</comment>
<dbReference type="GO" id="GO:0005886">
    <property type="term" value="C:plasma membrane"/>
    <property type="evidence" value="ECO:0007669"/>
    <property type="project" value="UniProtKB-SubCell"/>
</dbReference>
<evidence type="ECO:0000256" key="6">
    <source>
        <dbReference type="ARBA" id="ARBA00022801"/>
    </source>
</evidence>
<evidence type="ECO:0000256" key="7">
    <source>
        <dbReference type="ARBA" id="ARBA00022989"/>
    </source>
</evidence>
<dbReference type="InterPro" id="IPR001872">
    <property type="entry name" value="Peptidase_A8"/>
</dbReference>
<evidence type="ECO:0000256" key="8">
    <source>
        <dbReference type="ARBA" id="ARBA00023136"/>
    </source>
</evidence>
<protein>
    <recommendedName>
        <fullName evidence="9">Lipoprotein signal peptidase</fullName>
        <ecNumber evidence="9">3.4.23.36</ecNumber>
    </recommendedName>
    <alternativeName>
        <fullName evidence="9">Prolipoprotein signal peptidase</fullName>
    </alternativeName>
    <alternativeName>
        <fullName evidence="9">Signal peptidase II</fullName>
        <shortName evidence="9">SPase II</shortName>
    </alternativeName>
</protein>
<dbReference type="HAMAP" id="MF_00161">
    <property type="entry name" value="LspA"/>
    <property type="match status" value="1"/>
</dbReference>
<comment type="similarity">
    <text evidence="1 9 10">Belongs to the peptidase A8 family.</text>
</comment>
<dbReference type="UniPathway" id="UPA00665"/>
<keyword evidence="7 9" id="KW-1133">Transmembrane helix</keyword>
<feature type="transmembrane region" description="Helical" evidence="9">
    <location>
        <begin position="125"/>
        <end position="143"/>
    </location>
</feature>
<organism evidence="11 12">
    <name type="scientific">Abyssobacteria bacterium (strain SURF_5)</name>
    <dbReference type="NCBI Taxonomy" id="2093360"/>
    <lineage>
        <taxon>Bacteria</taxon>
        <taxon>Pseudomonadati</taxon>
        <taxon>Candidatus Hydrogenedentota</taxon>
        <taxon>Candidatus Abyssobacteria</taxon>
    </lineage>
</organism>
<evidence type="ECO:0000256" key="1">
    <source>
        <dbReference type="ARBA" id="ARBA00006139"/>
    </source>
</evidence>
<feature type="active site" evidence="9">
    <location>
        <position position="167"/>
    </location>
</feature>
<dbReference type="PRINTS" id="PR00781">
    <property type="entry name" value="LIPOSIGPTASE"/>
</dbReference>
<dbReference type="Pfam" id="PF01252">
    <property type="entry name" value="Peptidase_A8"/>
    <property type="match status" value="1"/>
</dbReference>
<evidence type="ECO:0000256" key="3">
    <source>
        <dbReference type="ARBA" id="ARBA00022670"/>
    </source>
</evidence>
<gene>
    <name evidence="9 11" type="primary">lspA</name>
    <name evidence="11" type="ORF">C4520_07590</name>
</gene>
<comment type="pathway">
    <text evidence="9">Protein modification; lipoprotein biosynthesis (signal peptide cleavage).</text>
</comment>
<dbReference type="PANTHER" id="PTHR33695:SF1">
    <property type="entry name" value="LIPOPROTEIN SIGNAL PEPTIDASE"/>
    <property type="match status" value="1"/>
</dbReference>
<dbReference type="AlphaFoldDB" id="A0A3A4NQN1"/>
<comment type="catalytic activity">
    <reaction evidence="9">
        <text>Release of signal peptides from bacterial membrane prolipoproteins. Hydrolyzes -Xaa-Yaa-Zaa-|-(S,diacylglyceryl)Cys-, in which Xaa is hydrophobic (preferably Leu), and Yaa (Ala or Ser) and Zaa (Gly or Ala) have small, neutral side chains.</text>
        <dbReference type="EC" id="3.4.23.36"/>
    </reaction>
</comment>
<keyword evidence="8 9" id="KW-0472">Membrane</keyword>
<dbReference type="EC" id="3.4.23.36" evidence="9"/>
<keyword evidence="3 9" id="KW-0645">Protease</keyword>
<reference evidence="11 12" key="1">
    <citation type="journal article" date="2017" name="ISME J.">
        <title>Energy and carbon metabolisms in a deep terrestrial subsurface fluid microbial community.</title>
        <authorList>
            <person name="Momper L."/>
            <person name="Jungbluth S.P."/>
            <person name="Lee M.D."/>
            <person name="Amend J.P."/>
        </authorList>
    </citation>
    <scope>NUCLEOTIDE SEQUENCE [LARGE SCALE GENOMIC DNA]</scope>
    <source>
        <strain evidence="11">SURF_5</strain>
    </source>
</reference>
<keyword evidence="4 9" id="KW-0812">Transmembrane</keyword>
<name>A0A3A4NQN1_ABYX5</name>
<feature type="active site" evidence="9">
    <location>
        <position position="153"/>
    </location>
</feature>
<accession>A0A3A4NQN1</accession>
<evidence type="ECO:0000256" key="9">
    <source>
        <dbReference type="HAMAP-Rule" id="MF_00161"/>
    </source>
</evidence>
<dbReference type="Proteomes" id="UP000265882">
    <property type="component" value="Unassembled WGS sequence"/>
</dbReference>
<keyword evidence="6 9" id="KW-0378">Hydrolase</keyword>
<evidence type="ECO:0000313" key="12">
    <source>
        <dbReference type="Proteomes" id="UP000265882"/>
    </source>
</evidence>
<evidence type="ECO:0000256" key="2">
    <source>
        <dbReference type="ARBA" id="ARBA00022475"/>
    </source>
</evidence>
<dbReference type="NCBIfam" id="TIGR00077">
    <property type="entry name" value="lspA"/>
    <property type="match status" value="1"/>
</dbReference>
<evidence type="ECO:0000256" key="5">
    <source>
        <dbReference type="ARBA" id="ARBA00022750"/>
    </source>
</evidence>
<comment type="subcellular location">
    <subcellularLocation>
        <location evidence="9">Cell membrane</location>
        <topology evidence="9">Multi-pass membrane protein</topology>
    </subcellularLocation>
</comment>
<evidence type="ECO:0000313" key="11">
    <source>
        <dbReference type="EMBL" id="RJP22878.1"/>
    </source>
</evidence>
<evidence type="ECO:0000256" key="4">
    <source>
        <dbReference type="ARBA" id="ARBA00022692"/>
    </source>
</evidence>
<dbReference type="GO" id="GO:0004190">
    <property type="term" value="F:aspartic-type endopeptidase activity"/>
    <property type="evidence" value="ECO:0007669"/>
    <property type="project" value="UniProtKB-UniRule"/>
</dbReference>
<feature type="transmembrane region" description="Helical" evidence="9">
    <location>
        <begin position="101"/>
        <end position="118"/>
    </location>
</feature>
<proteinExistence type="inferred from homology"/>
<feature type="transmembrane region" description="Helical" evidence="9">
    <location>
        <begin position="163"/>
        <end position="183"/>
    </location>
</feature>
<keyword evidence="5 9" id="KW-0064">Aspartyl protease</keyword>
<dbReference type="EMBL" id="QZKU01000053">
    <property type="protein sequence ID" value="RJP22878.1"/>
    <property type="molecule type" value="Genomic_DNA"/>
</dbReference>